<feature type="region of interest" description="Disordered" evidence="1">
    <location>
        <begin position="377"/>
        <end position="436"/>
    </location>
</feature>
<feature type="compositionally biased region" description="Polar residues" evidence="1">
    <location>
        <begin position="484"/>
        <end position="499"/>
    </location>
</feature>
<dbReference type="OrthoDB" id="4519614at2"/>
<keyword evidence="3" id="KW-1185">Reference proteome</keyword>
<protein>
    <submittedName>
        <fullName evidence="2">Uncharacterized protein</fullName>
    </submittedName>
</protein>
<dbReference type="Proteomes" id="UP000267164">
    <property type="component" value="Chromosome"/>
</dbReference>
<reference evidence="2 3" key="1">
    <citation type="submission" date="2018-09" db="EMBL/GenBank/DDBJ databases">
        <title>Nocardia yunnanensis sp. nov., an actinomycete isolated from a soil sample.</title>
        <authorList>
            <person name="Zhang J."/>
        </authorList>
    </citation>
    <scope>NUCLEOTIDE SEQUENCE [LARGE SCALE GENOMIC DNA]</scope>
    <source>
        <strain evidence="2 3">CFHS0054</strain>
    </source>
</reference>
<sequence length="517" mass="49887">MSTLDTGVLGSGVIAANSPTPNAAPMGVDTMTTIAPGPIPDLALGVLPEDVPPIEPPDFVLSRKEFEQTGAPLSGGVPSGTGDAGVLSPALDGAHGALSGAQDILGNAQNVLADAHTALDDVPAALSNVPAALGAAQAAFARAAANPASILPPLPADPVGDLMKGMALPAIPGLDALFKPFLDLLQSFGTGVLGQFNPTTLLSQGSKVIESAVQVGSGALETVESLWQGKASQSAQDSGKQAENHGQETSQRGFDLSAITNQAAAVVQRGNIQLTAIAQAFATEATAMAPLILTPIGQTTLIASATRHLGEAVAVVNATHGELSVYTAQVQGLIGQLAGQGGPNPAEVAQSLAQNVGQPILEQAKGLLESGLQAAIPGTGDPGKVDPATGAPDTMAAGLGGGGGSAGGGGGVGGLGGGMPSTPGGPGSSLPGGKITTAANPFGAGGGGLAAMSGPAGSGFMGSPGAAGAGKGGASDGSHGRTVQPHQSPTAESELTGNLGTFAPGVIGETDDPDEAE</sequence>
<dbReference type="EMBL" id="CP032568">
    <property type="protein sequence ID" value="AYF74393.1"/>
    <property type="molecule type" value="Genomic_DNA"/>
</dbReference>
<feature type="compositionally biased region" description="Gly residues" evidence="1">
    <location>
        <begin position="398"/>
        <end position="427"/>
    </location>
</feature>
<organism evidence="2 3">
    <name type="scientific">Nocardia yunnanensis</name>
    <dbReference type="NCBI Taxonomy" id="2382165"/>
    <lineage>
        <taxon>Bacteria</taxon>
        <taxon>Bacillati</taxon>
        <taxon>Actinomycetota</taxon>
        <taxon>Actinomycetes</taxon>
        <taxon>Mycobacteriales</taxon>
        <taxon>Nocardiaceae</taxon>
        <taxon>Nocardia</taxon>
    </lineage>
</organism>
<proteinExistence type="predicted"/>
<dbReference type="KEGG" id="nyu:D7D52_11575"/>
<feature type="compositionally biased region" description="Polar residues" evidence="1">
    <location>
        <begin position="230"/>
        <end position="239"/>
    </location>
</feature>
<dbReference type="RefSeq" id="WP_120736314.1">
    <property type="nucleotide sequence ID" value="NZ_CP032568.1"/>
</dbReference>
<evidence type="ECO:0000256" key="1">
    <source>
        <dbReference type="SAM" id="MobiDB-lite"/>
    </source>
</evidence>
<accession>A0A386ZB36</accession>
<feature type="region of interest" description="Disordered" evidence="1">
    <location>
        <begin position="230"/>
        <end position="250"/>
    </location>
</feature>
<dbReference type="AlphaFoldDB" id="A0A386ZB36"/>
<name>A0A386ZB36_9NOCA</name>
<feature type="compositionally biased region" description="Gly residues" evidence="1">
    <location>
        <begin position="462"/>
        <end position="475"/>
    </location>
</feature>
<feature type="region of interest" description="Disordered" evidence="1">
    <location>
        <begin position="462"/>
        <end position="517"/>
    </location>
</feature>
<evidence type="ECO:0000313" key="2">
    <source>
        <dbReference type="EMBL" id="AYF74393.1"/>
    </source>
</evidence>
<gene>
    <name evidence="2" type="ORF">D7D52_11575</name>
</gene>
<evidence type="ECO:0000313" key="3">
    <source>
        <dbReference type="Proteomes" id="UP000267164"/>
    </source>
</evidence>